<dbReference type="GO" id="GO:0003866">
    <property type="term" value="F:3-phosphoshikimate 1-carboxyvinyltransferase activity"/>
    <property type="evidence" value="ECO:0007669"/>
    <property type="project" value="UniProtKB-UniRule"/>
</dbReference>
<keyword evidence="5 8" id="KW-0808">Transferase</keyword>
<dbReference type="Gene3D" id="3.65.10.10">
    <property type="entry name" value="Enolpyruvate transferase domain"/>
    <property type="match status" value="2"/>
</dbReference>
<reference evidence="10 11" key="1">
    <citation type="submission" date="2015-10" db="EMBL/GenBank/DDBJ databases">
        <title>Metagenome-Assembled Genomes uncover a global brackish microbiome.</title>
        <authorList>
            <person name="Hugerth L.W."/>
            <person name="Larsson J."/>
            <person name="Alneberg J."/>
            <person name="Lindh M.V."/>
            <person name="Legrand C."/>
            <person name="Pinhassi J."/>
            <person name="Andersson A.F."/>
        </authorList>
    </citation>
    <scope>NUCLEOTIDE SEQUENCE [LARGE SCALE GENOMIC DNA]</scope>
    <source>
        <strain evidence="10">BACL9 MAG-120924-bin69</strain>
    </source>
</reference>
<feature type="binding site" evidence="8">
    <location>
        <position position="23"/>
    </location>
    <ligand>
        <name>3-phosphoshikimate</name>
        <dbReference type="ChEBI" id="CHEBI:145989"/>
    </ligand>
</feature>
<feature type="binding site" evidence="8">
    <location>
        <position position="346"/>
    </location>
    <ligand>
        <name>phosphoenolpyruvate</name>
        <dbReference type="ChEBI" id="CHEBI:58702"/>
    </ligand>
</feature>
<feature type="binding site" evidence="8">
    <location>
        <position position="342"/>
    </location>
    <ligand>
        <name>3-phosphoshikimate</name>
        <dbReference type="ChEBI" id="CHEBI:145989"/>
    </ligand>
</feature>
<dbReference type="Proteomes" id="UP000051220">
    <property type="component" value="Unassembled WGS sequence"/>
</dbReference>
<feature type="binding site" evidence="8">
    <location>
        <position position="22"/>
    </location>
    <ligand>
        <name>3-phosphoshikimate</name>
        <dbReference type="ChEBI" id="CHEBI:145989"/>
    </ligand>
</feature>
<gene>
    <name evidence="8" type="primary">aroA</name>
    <name evidence="10" type="ORF">ABS33_02830</name>
</gene>
<accession>A0A0R2XCQ9</accession>
<evidence type="ECO:0000313" key="11">
    <source>
        <dbReference type="Proteomes" id="UP000051220"/>
    </source>
</evidence>
<evidence type="ECO:0000256" key="6">
    <source>
        <dbReference type="ARBA" id="ARBA00023141"/>
    </source>
</evidence>
<dbReference type="UniPathway" id="UPA00053">
    <property type="reaction ID" value="UER00089"/>
</dbReference>
<dbReference type="NCBIfam" id="TIGR01356">
    <property type="entry name" value="aroA"/>
    <property type="match status" value="1"/>
</dbReference>
<dbReference type="InterPro" id="IPR001986">
    <property type="entry name" value="Enolpyruvate_Tfrase_dom"/>
</dbReference>
<feature type="active site" description="Proton acceptor" evidence="8">
    <location>
        <position position="315"/>
    </location>
</feature>
<evidence type="ECO:0000256" key="5">
    <source>
        <dbReference type="ARBA" id="ARBA00022679"/>
    </source>
</evidence>
<dbReference type="AlphaFoldDB" id="A0A0R2XCQ9"/>
<dbReference type="InterPro" id="IPR006264">
    <property type="entry name" value="EPSP_synthase"/>
</dbReference>
<protein>
    <recommendedName>
        <fullName evidence="8">3-phosphoshikimate 1-carboxyvinyltransferase</fullName>
        <ecNumber evidence="8">2.5.1.19</ecNumber>
    </recommendedName>
    <alternativeName>
        <fullName evidence="8">5-enolpyruvylshikimate-3-phosphate synthase</fullName>
        <shortName evidence="8">EPSP synthase</shortName>
        <shortName evidence="8">EPSPS</shortName>
    </alternativeName>
</protein>
<evidence type="ECO:0000256" key="8">
    <source>
        <dbReference type="HAMAP-Rule" id="MF_00210"/>
    </source>
</evidence>
<comment type="caution">
    <text evidence="10">The sequence shown here is derived from an EMBL/GenBank/DDBJ whole genome shotgun (WGS) entry which is preliminary data.</text>
</comment>
<dbReference type="PANTHER" id="PTHR21090:SF5">
    <property type="entry name" value="PENTAFUNCTIONAL AROM POLYPEPTIDE"/>
    <property type="match status" value="1"/>
</dbReference>
<comment type="subcellular location">
    <subcellularLocation>
        <location evidence="8">Cytoplasm</location>
    </subcellularLocation>
</comment>
<comment type="caution">
    <text evidence="8">Lacks conserved residue(s) required for the propagation of feature annotation.</text>
</comment>
<dbReference type="EC" id="2.5.1.19" evidence="8"/>
<feature type="binding site" evidence="8">
    <location>
        <position position="388"/>
    </location>
    <ligand>
        <name>phosphoenolpyruvate</name>
        <dbReference type="ChEBI" id="CHEBI:58702"/>
    </ligand>
</feature>
<name>A0A0R2XCQ9_9BACT</name>
<feature type="domain" description="Enolpyruvate transferase" evidence="9">
    <location>
        <begin position="7"/>
        <end position="421"/>
    </location>
</feature>
<proteinExistence type="inferred from homology"/>
<feature type="binding site" evidence="8">
    <location>
        <position position="167"/>
    </location>
    <ligand>
        <name>3-phosphoshikimate</name>
        <dbReference type="ChEBI" id="CHEBI:145989"/>
    </ligand>
</feature>
<dbReference type="CDD" id="cd01556">
    <property type="entry name" value="EPSP_synthase"/>
    <property type="match status" value="1"/>
</dbReference>
<dbReference type="EMBL" id="LIDN01000066">
    <property type="protein sequence ID" value="KRP33909.1"/>
    <property type="molecule type" value="Genomic_DNA"/>
</dbReference>
<dbReference type="InterPro" id="IPR023193">
    <property type="entry name" value="EPSP_synthase_CS"/>
</dbReference>
<keyword evidence="3 8" id="KW-0963">Cytoplasm</keyword>
<evidence type="ECO:0000256" key="7">
    <source>
        <dbReference type="ARBA" id="ARBA00044633"/>
    </source>
</evidence>
<dbReference type="PIRSF" id="PIRSF000505">
    <property type="entry name" value="EPSPS"/>
    <property type="match status" value="1"/>
</dbReference>
<evidence type="ECO:0000256" key="4">
    <source>
        <dbReference type="ARBA" id="ARBA00022605"/>
    </source>
</evidence>
<dbReference type="FunFam" id="3.65.10.10:FF:000005">
    <property type="entry name" value="3-phosphoshikimate 1-carboxyvinyltransferase"/>
    <property type="match status" value="1"/>
</dbReference>
<dbReference type="InterPro" id="IPR013792">
    <property type="entry name" value="RNA3'P_cycl/enolpyr_Trfase_a/b"/>
</dbReference>
<comment type="function">
    <text evidence="8">Catalyzes the transfer of the enolpyruvyl moiety of phosphoenolpyruvate (PEP) to the 5-hydroxyl of shikimate-3-phosphate (S3P) to produce enolpyruvyl shikimate-3-phosphate and inorganic phosphate.</text>
</comment>
<feature type="binding site" evidence="8">
    <location>
        <position position="27"/>
    </location>
    <ligand>
        <name>3-phosphoshikimate</name>
        <dbReference type="ChEBI" id="CHEBI:145989"/>
    </ligand>
</feature>
<evidence type="ECO:0000313" key="10">
    <source>
        <dbReference type="EMBL" id="KRP33909.1"/>
    </source>
</evidence>
<dbReference type="GO" id="GO:0005737">
    <property type="term" value="C:cytoplasm"/>
    <property type="evidence" value="ECO:0007669"/>
    <property type="project" value="UniProtKB-SubCell"/>
</dbReference>
<feature type="binding site" evidence="8">
    <location>
        <position position="122"/>
    </location>
    <ligand>
        <name>phosphoenolpyruvate</name>
        <dbReference type="ChEBI" id="CHEBI:58702"/>
    </ligand>
</feature>
<keyword evidence="6 8" id="KW-0057">Aromatic amino acid biosynthesis</keyword>
<feature type="binding site" evidence="8">
    <location>
        <position position="94"/>
    </location>
    <ligand>
        <name>phosphoenolpyruvate</name>
        <dbReference type="ChEBI" id="CHEBI:58702"/>
    </ligand>
</feature>
<organism evidence="10 11">
    <name type="scientific">Verrucomicrobia subdivision 6 bacterium BACL9 MAG-120924-bin69</name>
    <dbReference type="NCBI Taxonomy" id="1655635"/>
    <lineage>
        <taxon>Bacteria</taxon>
        <taxon>Pseudomonadati</taxon>
        <taxon>Verrucomicrobiota</taxon>
        <taxon>Verrucomicrobiia</taxon>
        <taxon>Verrucomicrobiales</taxon>
        <taxon>Verrucomicrobia subdivision 6</taxon>
    </lineage>
</organism>
<dbReference type="GO" id="GO:0009073">
    <property type="term" value="P:aromatic amino acid family biosynthetic process"/>
    <property type="evidence" value="ECO:0007669"/>
    <property type="project" value="UniProtKB-KW"/>
</dbReference>
<feature type="binding site" evidence="8">
    <location>
        <position position="315"/>
    </location>
    <ligand>
        <name>3-phosphoshikimate</name>
        <dbReference type="ChEBI" id="CHEBI:145989"/>
    </ligand>
</feature>
<sequence length="431" mass="45906">MSQIEIRPIRKLEAEFSVPGDKSISHRGIMLGGLAAGTTRLRGFLPGEDCLSTLHALQALGCRIDRVAPDEVLIEGQGGKLLAPAEPIDCGNSGTTMRLLSGVVAGFPFTTRLFGDASLSRRPMGRIAEPLRQFGAEILCEGSGDRPPLSIRGAQLRAIRFTSQVASAQVKSCVLLAALQASGKTTFSEPTLSRDHTERLLPAFGASFRTENRSLILHGPQRLEATELDVPGDFSSAAFWMVLAAGLRGSKLTLRRVGLNPTRTALISALLRMGAGILEKVEQPTPEPLGTITVTGTESLKATSVAGKEIPNLIDEIPIFAVAAALAQGTTEIRDAAELRHKESDRLAVVAKNLRLFGVPVEEKPDGLLIEGRCQLVGAEVESHGDHRIAMSAAILGLFAKGKTVVKDTACIETSYPGFSKQIALIQELGR</sequence>
<dbReference type="SUPFAM" id="SSF55205">
    <property type="entry name" value="EPT/RTPC-like"/>
    <property type="match status" value="1"/>
</dbReference>
<dbReference type="GO" id="GO:0008652">
    <property type="term" value="P:amino acid biosynthetic process"/>
    <property type="evidence" value="ECO:0007669"/>
    <property type="project" value="UniProtKB-KW"/>
</dbReference>
<keyword evidence="4 8" id="KW-0028">Amino-acid biosynthesis</keyword>
<dbReference type="PROSITE" id="PS00885">
    <property type="entry name" value="EPSP_SYNTHASE_2"/>
    <property type="match status" value="1"/>
</dbReference>
<dbReference type="Pfam" id="PF00275">
    <property type="entry name" value="EPSP_synthase"/>
    <property type="match status" value="1"/>
</dbReference>
<comment type="pathway">
    <text evidence="1 8">Metabolic intermediate biosynthesis; chorismate biosynthesis; chorismate from D-erythrose 4-phosphate and phosphoenolpyruvate: step 6/7.</text>
</comment>
<comment type="subunit">
    <text evidence="8">Monomer.</text>
</comment>
<evidence type="ECO:0000256" key="3">
    <source>
        <dbReference type="ARBA" id="ARBA00022490"/>
    </source>
</evidence>
<dbReference type="GO" id="GO:0009423">
    <property type="term" value="P:chorismate biosynthetic process"/>
    <property type="evidence" value="ECO:0007669"/>
    <property type="project" value="UniProtKB-UniRule"/>
</dbReference>
<evidence type="ECO:0000256" key="2">
    <source>
        <dbReference type="ARBA" id="ARBA00009948"/>
    </source>
</evidence>
<feature type="binding site" evidence="8">
    <location>
        <position position="169"/>
    </location>
    <ligand>
        <name>phosphoenolpyruvate</name>
        <dbReference type="ChEBI" id="CHEBI:58702"/>
    </ligand>
</feature>
<dbReference type="PROSITE" id="PS00104">
    <property type="entry name" value="EPSP_SYNTHASE_1"/>
    <property type="match status" value="1"/>
</dbReference>
<feature type="binding site" evidence="8">
    <location>
        <position position="22"/>
    </location>
    <ligand>
        <name>phosphoenolpyruvate</name>
        <dbReference type="ChEBI" id="CHEBI:58702"/>
    </ligand>
</feature>
<comment type="catalytic activity">
    <reaction evidence="7">
        <text>3-phosphoshikimate + phosphoenolpyruvate = 5-O-(1-carboxyvinyl)-3-phosphoshikimate + phosphate</text>
        <dbReference type="Rhea" id="RHEA:21256"/>
        <dbReference type="ChEBI" id="CHEBI:43474"/>
        <dbReference type="ChEBI" id="CHEBI:57701"/>
        <dbReference type="ChEBI" id="CHEBI:58702"/>
        <dbReference type="ChEBI" id="CHEBI:145989"/>
        <dbReference type="EC" id="2.5.1.19"/>
    </reaction>
    <physiologicalReaction direction="left-to-right" evidence="7">
        <dbReference type="Rhea" id="RHEA:21257"/>
    </physiologicalReaction>
</comment>
<evidence type="ECO:0000256" key="1">
    <source>
        <dbReference type="ARBA" id="ARBA00004811"/>
    </source>
</evidence>
<dbReference type="PANTHER" id="PTHR21090">
    <property type="entry name" value="AROM/DEHYDROQUINATE SYNTHASE"/>
    <property type="match status" value="1"/>
</dbReference>
<evidence type="ECO:0000259" key="9">
    <source>
        <dbReference type="Pfam" id="PF00275"/>
    </source>
</evidence>
<dbReference type="HAMAP" id="MF_00210">
    <property type="entry name" value="EPSP_synth"/>
    <property type="match status" value="1"/>
</dbReference>
<comment type="similarity">
    <text evidence="2 8">Belongs to the EPSP synthase family.</text>
</comment>
<dbReference type="InterPro" id="IPR036968">
    <property type="entry name" value="Enolpyruvate_Tfrase_sf"/>
</dbReference>
<feature type="binding site" evidence="8">
    <location>
        <position position="169"/>
    </location>
    <ligand>
        <name>3-phosphoshikimate</name>
        <dbReference type="ChEBI" id="CHEBI:145989"/>
    </ligand>
</feature>